<evidence type="ECO:0000259" key="1">
    <source>
        <dbReference type="PROSITE" id="PS50011"/>
    </source>
</evidence>
<evidence type="ECO:0000313" key="2">
    <source>
        <dbReference type="EMBL" id="KAE9390942.1"/>
    </source>
</evidence>
<sequence>MKILESLAELHRCGLHHGDFAERNVLVNGNEVRLIDFDIHEYHDCDCEATFEFRLGVGKPMPDATKFGCPALWEICRSDMGIWEST</sequence>
<dbReference type="Gene3D" id="1.10.510.10">
    <property type="entry name" value="Transferase(Phosphotransferase) domain 1"/>
    <property type="match status" value="1"/>
</dbReference>
<feature type="domain" description="Protein kinase" evidence="1">
    <location>
        <begin position="1"/>
        <end position="86"/>
    </location>
</feature>
<evidence type="ECO:0000313" key="3">
    <source>
        <dbReference type="Proteomes" id="UP000799118"/>
    </source>
</evidence>
<dbReference type="PROSITE" id="PS50011">
    <property type="entry name" value="PROTEIN_KINASE_DOM"/>
    <property type="match status" value="1"/>
</dbReference>
<organism evidence="2 3">
    <name type="scientific">Gymnopus androsaceus JB14</name>
    <dbReference type="NCBI Taxonomy" id="1447944"/>
    <lineage>
        <taxon>Eukaryota</taxon>
        <taxon>Fungi</taxon>
        <taxon>Dikarya</taxon>
        <taxon>Basidiomycota</taxon>
        <taxon>Agaricomycotina</taxon>
        <taxon>Agaricomycetes</taxon>
        <taxon>Agaricomycetidae</taxon>
        <taxon>Agaricales</taxon>
        <taxon>Marasmiineae</taxon>
        <taxon>Omphalotaceae</taxon>
        <taxon>Gymnopus</taxon>
    </lineage>
</organism>
<dbReference type="AlphaFoldDB" id="A0A6A4GYH5"/>
<accession>A0A6A4GYH5</accession>
<protein>
    <recommendedName>
        <fullName evidence="1">Protein kinase domain-containing protein</fullName>
    </recommendedName>
</protein>
<dbReference type="SUPFAM" id="SSF56112">
    <property type="entry name" value="Protein kinase-like (PK-like)"/>
    <property type="match status" value="1"/>
</dbReference>
<dbReference type="InterPro" id="IPR011009">
    <property type="entry name" value="Kinase-like_dom_sf"/>
</dbReference>
<dbReference type="PROSITE" id="PS00109">
    <property type="entry name" value="PROTEIN_KINASE_TYR"/>
    <property type="match status" value="1"/>
</dbReference>
<keyword evidence="3" id="KW-1185">Reference proteome</keyword>
<gene>
    <name evidence="2" type="ORF">BT96DRAFT_925577</name>
</gene>
<name>A0A6A4GYH5_9AGAR</name>
<dbReference type="GO" id="GO:0005524">
    <property type="term" value="F:ATP binding"/>
    <property type="evidence" value="ECO:0007669"/>
    <property type="project" value="InterPro"/>
</dbReference>
<dbReference type="OrthoDB" id="2523749at2759"/>
<dbReference type="EMBL" id="ML769640">
    <property type="protein sequence ID" value="KAE9390942.1"/>
    <property type="molecule type" value="Genomic_DNA"/>
</dbReference>
<dbReference type="InterPro" id="IPR008266">
    <property type="entry name" value="Tyr_kinase_AS"/>
</dbReference>
<dbReference type="InterPro" id="IPR000719">
    <property type="entry name" value="Prot_kinase_dom"/>
</dbReference>
<dbReference type="Proteomes" id="UP000799118">
    <property type="component" value="Unassembled WGS sequence"/>
</dbReference>
<proteinExistence type="predicted"/>
<reference evidence="2" key="1">
    <citation type="journal article" date="2019" name="Environ. Microbiol.">
        <title>Fungal ecological strategies reflected in gene transcription - a case study of two litter decomposers.</title>
        <authorList>
            <person name="Barbi F."/>
            <person name="Kohler A."/>
            <person name="Barry K."/>
            <person name="Baskaran P."/>
            <person name="Daum C."/>
            <person name="Fauchery L."/>
            <person name="Ihrmark K."/>
            <person name="Kuo A."/>
            <person name="LaButti K."/>
            <person name="Lipzen A."/>
            <person name="Morin E."/>
            <person name="Grigoriev I.V."/>
            <person name="Henrissat B."/>
            <person name="Lindahl B."/>
            <person name="Martin F."/>
        </authorList>
    </citation>
    <scope>NUCLEOTIDE SEQUENCE</scope>
    <source>
        <strain evidence="2">JB14</strain>
    </source>
</reference>
<dbReference type="GO" id="GO:0004672">
    <property type="term" value="F:protein kinase activity"/>
    <property type="evidence" value="ECO:0007669"/>
    <property type="project" value="InterPro"/>
</dbReference>